<proteinExistence type="predicted"/>
<sequence length="194" mass="21889">MNWQELNELDFDNIGQWPRPAKVGTLVILCMLLAGLMGQFLIRDSLAELEQARAQETALKRTFETKAHQAAALPAYEQQMKVLQARLENELRKLPNQLEIAGLLDDISFIATDNGLRIERINWEAEQPGEFSTELPMRIIVSGDYHQLGRFVADVAALPRIVILDSFSLGNKDGDQLAMSMLAKTYKYNEQGAR</sequence>
<dbReference type="PANTHER" id="PTHR39555:SF1">
    <property type="entry name" value="TYPE IV PILUS INNER MEMBRANE COMPONENT PILO"/>
    <property type="match status" value="1"/>
</dbReference>
<keyword evidence="1" id="KW-0175">Coiled coil</keyword>
<gene>
    <name evidence="3" type="ORF">PU634_02000</name>
</gene>
<dbReference type="Gene3D" id="3.30.70.60">
    <property type="match status" value="1"/>
</dbReference>
<keyword evidence="2" id="KW-1133">Transmembrane helix</keyword>
<evidence type="ECO:0000313" key="4">
    <source>
        <dbReference type="Proteomes" id="UP001223802"/>
    </source>
</evidence>
<dbReference type="Pfam" id="PF04350">
    <property type="entry name" value="PilO"/>
    <property type="match status" value="1"/>
</dbReference>
<dbReference type="GO" id="GO:0043683">
    <property type="term" value="P:type IV pilus assembly"/>
    <property type="evidence" value="ECO:0007669"/>
    <property type="project" value="InterPro"/>
</dbReference>
<name>A0AA50KP60_9GAMM</name>
<dbReference type="InterPro" id="IPR014717">
    <property type="entry name" value="Transl_elong_EF1B/ribsomal_bS6"/>
</dbReference>
<keyword evidence="2" id="KW-0812">Transmembrane</keyword>
<accession>A0AA50KP60</accession>
<organism evidence="3 4">
    <name type="scientific">Oceanimonas pelagia</name>
    <dbReference type="NCBI Taxonomy" id="3028314"/>
    <lineage>
        <taxon>Bacteria</taxon>
        <taxon>Pseudomonadati</taxon>
        <taxon>Pseudomonadota</taxon>
        <taxon>Gammaproteobacteria</taxon>
        <taxon>Aeromonadales</taxon>
        <taxon>Aeromonadaceae</taxon>
        <taxon>Oceanimonas</taxon>
    </lineage>
</organism>
<keyword evidence="2" id="KW-0472">Membrane</keyword>
<protein>
    <submittedName>
        <fullName evidence="3">Type 4a pilus biogenesis protein PilO</fullName>
    </submittedName>
</protein>
<keyword evidence="4" id="KW-1185">Reference proteome</keyword>
<dbReference type="Proteomes" id="UP001223802">
    <property type="component" value="Chromosome"/>
</dbReference>
<dbReference type="KEGG" id="ope:PU634_02000"/>
<evidence type="ECO:0000256" key="1">
    <source>
        <dbReference type="SAM" id="Coils"/>
    </source>
</evidence>
<dbReference type="Gene3D" id="1.10.287.540">
    <property type="entry name" value="Helix hairpin bin"/>
    <property type="match status" value="1"/>
</dbReference>
<dbReference type="PANTHER" id="PTHR39555">
    <property type="entry name" value="FIMBRIAL ASSEMBLY PROTEIN PILO-LIKE PROTEIN-RELATED"/>
    <property type="match status" value="1"/>
</dbReference>
<dbReference type="EMBL" id="CP118224">
    <property type="protein sequence ID" value="WMC11159.1"/>
    <property type="molecule type" value="Genomic_DNA"/>
</dbReference>
<evidence type="ECO:0000256" key="2">
    <source>
        <dbReference type="SAM" id="Phobius"/>
    </source>
</evidence>
<dbReference type="InterPro" id="IPR007445">
    <property type="entry name" value="PilO"/>
</dbReference>
<evidence type="ECO:0000313" key="3">
    <source>
        <dbReference type="EMBL" id="WMC11159.1"/>
    </source>
</evidence>
<reference evidence="3 4" key="1">
    <citation type="submission" date="2023-02" db="EMBL/GenBank/DDBJ databases">
        <title>Complete genome sequence of a novel bacterium Oceanimonas sp. NTOU-MSR1 isolated from marine coast sediment.</title>
        <authorList>
            <person name="Yang H.-T."/>
            <person name="Chen Y.-L."/>
            <person name="Ho Y.-N."/>
        </authorList>
    </citation>
    <scope>NUCLEOTIDE SEQUENCE [LARGE SCALE GENOMIC DNA]</scope>
    <source>
        <strain evidence="3 4">NTOU-MSR1</strain>
    </source>
</reference>
<dbReference type="RefSeq" id="WP_306762407.1">
    <property type="nucleotide sequence ID" value="NZ_CP118224.1"/>
</dbReference>
<dbReference type="PIRSF" id="PIRSF016482">
    <property type="entry name" value="PilO"/>
    <property type="match status" value="1"/>
</dbReference>
<feature type="transmembrane region" description="Helical" evidence="2">
    <location>
        <begin position="20"/>
        <end position="42"/>
    </location>
</feature>
<dbReference type="AlphaFoldDB" id="A0AA50KP60"/>
<dbReference type="GO" id="GO:0043107">
    <property type="term" value="P:type IV pilus-dependent motility"/>
    <property type="evidence" value="ECO:0007669"/>
    <property type="project" value="InterPro"/>
</dbReference>
<feature type="coiled-coil region" evidence="1">
    <location>
        <begin position="42"/>
        <end position="93"/>
    </location>
</feature>